<evidence type="ECO:0000256" key="5">
    <source>
        <dbReference type="ARBA" id="ARBA00023136"/>
    </source>
</evidence>
<organism evidence="7 8">
    <name type="scientific">Ketogulonicigenium robustum</name>
    <dbReference type="NCBI Taxonomy" id="92947"/>
    <lineage>
        <taxon>Bacteria</taxon>
        <taxon>Pseudomonadati</taxon>
        <taxon>Pseudomonadota</taxon>
        <taxon>Alphaproteobacteria</taxon>
        <taxon>Rhodobacterales</taxon>
        <taxon>Roseobacteraceae</taxon>
        <taxon>Ketogulonicigenium</taxon>
    </lineage>
</organism>
<dbReference type="STRING" id="92947.BVG79_01577"/>
<evidence type="ECO:0000313" key="7">
    <source>
        <dbReference type="EMBL" id="ARO14921.1"/>
    </source>
</evidence>
<sequence length="121" mass="12673">MLKGLFVILACQLVGEVVIRVTGWPLSAPVIGIVLLLVLLLVWARKGGNAAIEKSQTVKVADGLLAVLGLFFVPGGVGIMLYFEALSANIWPMLIALVCSTAITIAVTAAVFALLSKRGRA</sequence>
<keyword evidence="3 6" id="KW-0812">Transmembrane</keyword>
<accession>A0A1W6P0J5</accession>
<dbReference type="GO" id="GO:0005886">
    <property type="term" value="C:plasma membrane"/>
    <property type="evidence" value="ECO:0007669"/>
    <property type="project" value="UniProtKB-SubCell"/>
</dbReference>
<keyword evidence="4 6" id="KW-1133">Transmembrane helix</keyword>
<keyword evidence="2" id="KW-1003">Cell membrane</keyword>
<evidence type="ECO:0000256" key="4">
    <source>
        <dbReference type="ARBA" id="ARBA00022989"/>
    </source>
</evidence>
<proteinExistence type="predicted"/>
<feature type="transmembrane region" description="Helical" evidence="6">
    <location>
        <begin position="89"/>
        <end position="115"/>
    </location>
</feature>
<dbReference type="EMBL" id="CP019937">
    <property type="protein sequence ID" value="ARO14921.1"/>
    <property type="molecule type" value="Genomic_DNA"/>
</dbReference>
<name>A0A1W6P0J5_9RHOB</name>
<evidence type="ECO:0000256" key="6">
    <source>
        <dbReference type="SAM" id="Phobius"/>
    </source>
</evidence>
<dbReference type="OrthoDB" id="385012at2"/>
<keyword evidence="5 6" id="KW-0472">Membrane</keyword>
<dbReference type="KEGG" id="kro:BVG79_01577"/>
<feature type="transmembrane region" description="Helical" evidence="6">
    <location>
        <begin position="25"/>
        <end position="44"/>
    </location>
</feature>
<dbReference type="Pfam" id="PF03788">
    <property type="entry name" value="LrgA"/>
    <property type="match status" value="1"/>
</dbReference>
<dbReference type="GO" id="GO:0016787">
    <property type="term" value="F:hydrolase activity"/>
    <property type="evidence" value="ECO:0007669"/>
    <property type="project" value="UniProtKB-KW"/>
</dbReference>
<keyword evidence="7" id="KW-0378">Hydrolase</keyword>
<dbReference type="RefSeq" id="WP_085786387.1">
    <property type="nucleotide sequence ID" value="NZ_CP019937.1"/>
</dbReference>
<dbReference type="PANTHER" id="PTHR33931">
    <property type="entry name" value="HOLIN-LIKE PROTEIN CIDA-RELATED"/>
    <property type="match status" value="1"/>
</dbReference>
<comment type="subcellular location">
    <subcellularLocation>
        <location evidence="1">Cell membrane</location>
        <topology evidence="1">Multi-pass membrane protein</topology>
    </subcellularLocation>
</comment>
<evidence type="ECO:0000313" key="8">
    <source>
        <dbReference type="Proteomes" id="UP000242447"/>
    </source>
</evidence>
<dbReference type="InterPro" id="IPR005538">
    <property type="entry name" value="LrgA/CidA"/>
</dbReference>
<protein>
    <submittedName>
        <fullName evidence="7">Effector of murein hydrolase LrgA</fullName>
    </submittedName>
</protein>
<reference evidence="7 8" key="1">
    <citation type="submission" date="2017-02" db="EMBL/GenBank/DDBJ databases">
        <title>Ketogulonicigenium robustum SPU B003 Genome sequencing and assembly.</title>
        <authorList>
            <person name="Li Y."/>
            <person name="Liu L."/>
            <person name="Wang C."/>
            <person name="Zhang M."/>
            <person name="Zhang T."/>
            <person name="Zhang Y."/>
        </authorList>
    </citation>
    <scope>NUCLEOTIDE SEQUENCE [LARGE SCALE GENOMIC DNA]</scope>
    <source>
        <strain evidence="7 8">SPU_B003</strain>
    </source>
</reference>
<dbReference type="PANTHER" id="PTHR33931:SF2">
    <property type="entry name" value="HOLIN-LIKE PROTEIN CIDA"/>
    <property type="match status" value="1"/>
</dbReference>
<evidence type="ECO:0000256" key="3">
    <source>
        <dbReference type="ARBA" id="ARBA00022692"/>
    </source>
</evidence>
<keyword evidence="8" id="KW-1185">Reference proteome</keyword>
<evidence type="ECO:0000256" key="1">
    <source>
        <dbReference type="ARBA" id="ARBA00004651"/>
    </source>
</evidence>
<dbReference type="Proteomes" id="UP000242447">
    <property type="component" value="Chromosome"/>
</dbReference>
<dbReference type="AlphaFoldDB" id="A0A1W6P0J5"/>
<evidence type="ECO:0000256" key="2">
    <source>
        <dbReference type="ARBA" id="ARBA00022475"/>
    </source>
</evidence>
<gene>
    <name evidence="7" type="ORF">BVG79_01577</name>
</gene>
<feature type="transmembrane region" description="Helical" evidence="6">
    <location>
        <begin position="64"/>
        <end position="83"/>
    </location>
</feature>